<protein>
    <submittedName>
        <fullName evidence="1">Uncharacterized protein</fullName>
    </submittedName>
</protein>
<evidence type="ECO:0000313" key="2">
    <source>
        <dbReference type="Proteomes" id="UP001303046"/>
    </source>
</evidence>
<name>A0ABR1CJM1_NECAM</name>
<evidence type="ECO:0000313" key="1">
    <source>
        <dbReference type="EMBL" id="KAK6738091.1"/>
    </source>
</evidence>
<gene>
    <name evidence="1" type="primary">Necator_chrII.g8081</name>
    <name evidence="1" type="ORF">RB195_020287</name>
</gene>
<comment type="caution">
    <text evidence="1">The sequence shown here is derived from an EMBL/GenBank/DDBJ whole genome shotgun (WGS) entry which is preliminary data.</text>
</comment>
<keyword evidence="2" id="KW-1185">Reference proteome</keyword>
<reference evidence="1 2" key="1">
    <citation type="submission" date="2023-08" db="EMBL/GenBank/DDBJ databases">
        <title>A Necator americanus chromosomal reference genome.</title>
        <authorList>
            <person name="Ilik V."/>
            <person name="Petrzelkova K.J."/>
            <person name="Pardy F."/>
            <person name="Fuh T."/>
            <person name="Niatou-Singa F.S."/>
            <person name="Gouil Q."/>
            <person name="Baker L."/>
            <person name="Ritchie M.E."/>
            <person name="Jex A.R."/>
            <person name="Gazzola D."/>
            <person name="Li H."/>
            <person name="Toshio Fujiwara R."/>
            <person name="Zhan B."/>
            <person name="Aroian R.V."/>
            <person name="Pafco B."/>
            <person name="Schwarz E.M."/>
        </authorList>
    </citation>
    <scope>NUCLEOTIDE SEQUENCE [LARGE SCALE GENOMIC DNA]</scope>
    <source>
        <strain evidence="1 2">Aroian</strain>
        <tissue evidence="1">Whole animal</tissue>
    </source>
</reference>
<organism evidence="1 2">
    <name type="scientific">Necator americanus</name>
    <name type="common">Human hookworm</name>
    <dbReference type="NCBI Taxonomy" id="51031"/>
    <lineage>
        <taxon>Eukaryota</taxon>
        <taxon>Metazoa</taxon>
        <taxon>Ecdysozoa</taxon>
        <taxon>Nematoda</taxon>
        <taxon>Chromadorea</taxon>
        <taxon>Rhabditida</taxon>
        <taxon>Rhabditina</taxon>
        <taxon>Rhabditomorpha</taxon>
        <taxon>Strongyloidea</taxon>
        <taxon>Ancylostomatidae</taxon>
        <taxon>Bunostominae</taxon>
        <taxon>Necator</taxon>
    </lineage>
</organism>
<sequence>MRSTWKSFEDYERAFDLHNNQCGSEDVSIQCSYILIGCAGDSSLFIRHFLANETRISLSYPLAEKRVSHCVLRIVLGESFKIPEGRAFERLHVTILYPINGVGDLLI</sequence>
<accession>A0ABR1CJM1</accession>
<dbReference type="EMBL" id="JAVFWL010000002">
    <property type="protein sequence ID" value="KAK6738091.1"/>
    <property type="molecule type" value="Genomic_DNA"/>
</dbReference>
<dbReference type="Proteomes" id="UP001303046">
    <property type="component" value="Unassembled WGS sequence"/>
</dbReference>
<proteinExistence type="predicted"/>